<dbReference type="SUPFAM" id="SSF55797">
    <property type="entry name" value="PR-1-like"/>
    <property type="match status" value="1"/>
</dbReference>
<keyword evidence="4" id="KW-1185">Reference proteome</keyword>
<dbReference type="PANTHER" id="PTHR31157">
    <property type="entry name" value="SCP DOMAIN-CONTAINING PROTEIN"/>
    <property type="match status" value="1"/>
</dbReference>
<dbReference type="Gene3D" id="3.40.33.10">
    <property type="entry name" value="CAP"/>
    <property type="match status" value="1"/>
</dbReference>
<evidence type="ECO:0000259" key="2">
    <source>
        <dbReference type="Pfam" id="PF00188"/>
    </source>
</evidence>
<evidence type="ECO:0000313" key="3">
    <source>
        <dbReference type="EMBL" id="NHN30523.1"/>
    </source>
</evidence>
<name>A0ABX0J6R7_9BACL</name>
<dbReference type="EMBL" id="JAAOIW010000004">
    <property type="protein sequence ID" value="NHN30523.1"/>
    <property type="molecule type" value="Genomic_DNA"/>
</dbReference>
<dbReference type="InterPro" id="IPR014044">
    <property type="entry name" value="CAP_dom"/>
</dbReference>
<dbReference type="CDD" id="cd05379">
    <property type="entry name" value="CAP_bacterial"/>
    <property type="match status" value="1"/>
</dbReference>
<keyword evidence="1" id="KW-0732">Signal</keyword>
<dbReference type="Proteomes" id="UP001165962">
    <property type="component" value="Unassembled WGS sequence"/>
</dbReference>
<dbReference type="RefSeq" id="WP_166149721.1">
    <property type="nucleotide sequence ID" value="NZ_JAAOIW010000004.1"/>
</dbReference>
<dbReference type="PANTHER" id="PTHR31157:SF1">
    <property type="entry name" value="SCP DOMAIN-CONTAINING PROTEIN"/>
    <property type="match status" value="1"/>
</dbReference>
<accession>A0ABX0J6R7</accession>
<proteinExistence type="predicted"/>
<protein>
    <submittedName>
        <fullName evidence="3">SCP-like extracellular</fullName>
    </submittedName>
</protein>
<feature type="chain" id="PRO_5046291949" evidence="1">
    <location>
        <begin position="24"/>
        <end position="217"/>
    </location>
</feature>
<dbReference type="InterPro" id="IPR035940">
    <property type="entry name" value="CAP_sf"/>
</dbReference>
<gene>
    <name evidence="3" type="ORF">G9U52_11835</name>
</gene>
<comment type="caution">
    <text evidence="3">The sequence shown here is derived from an EMBL/GenBank/DDBJ whole genome shotgun (WGS) entry which is preliminary data.</text>
</comment>
<reference evidence="3" key="1">
    <citation type="submission" date="2020-03" db="EMBL/GenBank/DDBJ databases">
        <title>Draft sequencing of Paenibacilllus sp. S3N08.</title>
        <authorList>
            <person name="Kim D.-U."/>
        </authorList>
    </citation>
    <scope>NUCLEOTIDE SEQUENCE</scope>
    <source>
        <strain evidence="3">S3N08</strain>
    </source>
</reference>
<feature type="signal peptide" evidence="1">
    <location>
        <begin position="1"/>
        <end position="23"/>
    </location>
</feature>
<organism evidence="3 4">
    <name type="scientific">Paenibacillus agricola</name>
    <dbReference type="NCBI Taxonomy" id="2716264"/>
    <lineage>
        <taxon>Bacteria</taxon>
        <taxon>Bacillati</taxon>
        <taxon>Bacillota</taxon>
        <taxon>Bacilli</taxon>
        <taxon>Bacillales</taxon>
        <taxon>Paenibacillaceae</taxon>
        <taxon>Paenibacillus</taxon>
    </lineage>
</organism>
<feature type="domain" description="SCP" evidence="2">
    <location>
        <begin position="104"/>
        <end position="210"/>
    </location>
</feature>
<evidence type="ECO:0000256" key="1">
    <source>
        <dbReference type="SAM" id="SignalP"/>
    </source>
</evidence>
<dbReference type="PROSITE" id="PS51257">
    <property type="entry name" value="PROKAR_LIPOPROTEIN"/>
    <property type="match status" value="1"/>
</dbReference>
<dbReference type="Pfam" id="PF00188">
    <property type="entry name" value="CAP"/>
    <property type="match status" value="1"/>
</dbReference>
<sequence>MKIIYVLAAMLLALLSTGCTEYANRTKMQQAASQEIRVNNTAHAAGKLPILTQASSTATVGVPQSSISMLQAPNSSNWCTENPSQPAIPAEQTATGSNFEQQVLQLVNKNRTSMGQPALVMDNNLSKMALVKAQDMYDNNYFDHNSPTYGSPFNMMDSFQITYSSAGENIAKGQTSAEQVMNDWMNSPGHRANILNSGFTKIGIGHYNGAWVQEFIS</sequence>
<evidence type="ECO:0000313" key="4">
    <source>
        <dbReference type="Proteomes" id="UP001165962"/>
    </source>
</evidence>